<comment type="caution">
    <text evidence="5">The sequence shown here is derived from an EMBL/GenBank/DDBJ whole genome shotgun (WGS) entry which is preliminary data.</text>
</comment>
<keyword evidence="6" id="KW-1185">Reference proteome</keyword>
<evidence type="ECO:0000313" key="6">
    <source>
        <dbReference type="Proteomes" id="UP000306973"/>
    </source>
</evidence>
<evidence type="ECO:0000256" key="2">
    <source>
        <dbReference type="ARBA" id="ARBA00010742"/>
    </source>
</evidence>
<comment type="similarity">
    <text evidence="2">Belongs to the bacterial solute-binding protein SsuA/TauA family.</text>
</comment>
<dbReference type="Gene3D" id="3.40.190.10">
    <property type="entry name" value="Periplasmic binding protein-like II"/>
    <property type="match status" value="2"/>
</dbReference>
<dbReference type="InterPro" id="IPR011852">
    <property type="entry name" value="TRAP_TAXI"/>
</dbReference>
<feature type="signal peptide" evidence="4">
    <location>
        <begin position="1"/>
        <end position="21"/>
    </location>
</feature>
<dbReference type="Pfam" id="PF16868">
    <property type="entry name" value="NMT1_3"/>
    <property type="match status" value="1"/>
</dbReference>
<dbReference type="SUPFAM" id="SSF53850">
    <property type="entry name" value="Periplasmic binding protein-like II"/>
    <property type="match status" value="1"/>
</dbReference>
<accession>A0A5R8MMF7</accession>
<comment type="subcellular location">
    <subcellularLocation>
        <location evidence="1">Periplasm</location>
    </subcellularLocation>
</comment>
<dbReference type="Proteomes" id="UP000306973">
    <property type="component" value="Unassembled WGS sequence"/>
</dbReference>
<dbReference type="GO" id="GO:0042597">
    <property type="term" value="C:periplasmic space"/>
    <property type="evidence" value="ECO:0007669"/>
    <property type="project" value="UniProtKB-SubCell"/>
</dbReference>
<dbReference type="OrthoDB" id="9780180at2"/>
<feature type="chain" id="PRO_5024304467" evidence="4">
    <location>
        <begin position="22"/>
        <end position="387"/>
    </location>
</feature>
<dbReference type="PANTHER" id="PTHR30024:SF47">
    <property type="entry name" value="TAURINE-BINDING PERIPLASMIC PROTEIN"/>
    <property type="match status" value="1"/>
</dbReference>
<reference evidence="5 6" key="1">
    <citation type="journal article" date="2007" name="Int. J. Syst. Evol. Microbiol.">
        <title>Halomonas saccharevitans sp. nov., Halomonas arcis sp. nov. and Halomonas subterranea sp. nov., halophilic bacteria isolated from hypersaline environments of China.</title>
        <authorList>
            <person name="Xu X.W."/>
            <person name="Wu Y.H."/>
            <person name="Zhou Z."/>
            <person name="Wang C.S."/>
            <person name="Zhou Y.G."/>
            <person name="Zhang H.B."/>
            <person name="Wang Y."/>
            <person name="Wu M."/>
        </authorList>
    </citation>
    <scope>NUCLEOTIDE SEQUENCE [LARGE SCALE GENOMIC DNA]</scope>
    <source>
        <strain evidence="5 6">TBZ3</strain>
    </source>
</reference>
<evidence type="ECO:0000256" key="4">
    <source>
        <dbReference type="SAM" id="SignalP"/>
    </source>
</evidence>
<dbReference type="GO" id="GO:0042918">
    <property type="term" value="P:alkanesulfonate transmembrane transport"/>
    <property type="evidence" value="ECO:0007669"/>
    <property type="project" value="TreeGrafter"/>
</dbReference>
<protein>
    <submittedName>
        <fullName evidence="5">TAXI family TRAP transporter solute-binding subunit</fullName>
    </submittedName>
</protein>
<evidence type="ECO:0000256" key="1">
    <source>
        <dbReference type="ARBA" id="ARBA00004418"/>
    </source>
</evidence>
<evidence type="ECO:0000313" key="5">
    <source>
        <dbReference type="EMBL" id="TLF53460.1"/>
    </source>
</evidence>
<dbReference type="EMBL" id="VBUI01000002">
    <property type="protein sequence ID" value="TLF53460.1"/>
    <property type="molecule type" value="Genomic_DNA"/>
</dbReference>
<proteinExistence type="inferred from homology"/>
<dbReference type="RefSeq" id="WP_138179157.1">
    <property type="nucleotide sequence ID" value="NZ_VBUI01000002.1"/>
</dbReference>
<evidence type="ECO:0000256" key="3">
    <source>
        <dbReference type="ARBA" id="ARBA00022729"/>
    </source>
</evidence>
<name>A0A5R8MMF7_9GAMM</name>
<dbReference type="PANTHER" id="PTHR30024">
    <property type="entry name" value="ALIPHATIC SULFONATES-BINDING PROTEIN-RELATED"/>
    <property type="match status" value="1"/>
</dbReference>
<organism evidence="5 6">
    <name type="scientific">Halomonas urmiana</name>
    <dbReference type="NCBI Taxonomy" id="490901"/>
    <lineage>
        <taxon>Bacteria</taxon>
        <taxon>Pseudomonadati</taxon>
        <taxon>Pseudomonadota</taxon>
        <taxon>Gammaproteobacteria</taxon>
        <taxon>Oceanospirillales</taxon>
        <taxon>Halomonadaceae</taxon>
        <taxon>Halomonas</taxon>
    </lineage>
</organism>
<keyword evidence="3 4" id="KW-0732">Signal</keyword>
<dbReference type="AlphaFoldDB" id="A0A5R8MMF7"/>
<dbReference type="NCBIfam" id="TIGR02122">
    <property type="entry name" value="TRAP_TAXI"/>
    <property type="match status" value="1"/>
</dbReference>
<sequence>MRQLARHLAIASLPLSMLAVAASQASGDVALPSTMAWTAYGTNSSGYAQAVAIGGMLQEHYDTSVRILPGDNDVSRMTPLKQGRVNLCACGISSYYGAEGVMMFAHPDWGPQPLRVITTSTASFGLSLAVAGDLDVETPADLKGKRVAYIRGDDALNKGTEAYLAFGGLTWDDVERVDYPGYGRSFDGIIAGNVDASFTTTVTPPAQQLASSPRGISWPVLDPDNTEGWERMKAIAPYFRPHEVTSGAGGISADNPLPSASYPYPIVVANQDLDDQVAYGLIKALQDNYDDYKDSAPGAAGYALEYQDLEWVIPFHDAVVEYYEEVGVWTEEMQAHQESLVERQALLLETWNAFIDGAPDDEDAFREAWMTARAEALRDAGFDPVFE</sequence>
<gene>
    <name evidence="5" type="ORF">FEI13_02360</name>
</gene>